<protein>
    <submittedName>
        <fullName evidence="2">Uncharacterized protein</fullName>
    </submittedName>
</protein>
<gene>
    <name evidence="2" type="ORF">CLV67_1348</name>
</gene>
<keyword evidence="1" id="KW-0812">Transmembrane</keyword>
<sequence length="158" mass="16932">MIGALLLAYARWRSKDSTPRPGRLRLLVLVPYAMVAIAVPVHLGLTHALPVGARWWLLLIVWAAFALFAYAAERLTGGVSLHLLAISAVFVAVLAAAAVTGLTHGFVILVLFPLIGLLLWQTVWSAILNRFAVPTWLIAVTGGVVVAWPLAVTLPLVS</sequence>
<feature type="transmembrane region" description="Helical" evidence="1">
    <location>
        <begin position="136"/>
        <end position="157"/>
    </location>
</feature>
<dbReference type="Proteomes" id="UP000239415">
    <property type="component" value="Unassembled WGS sequence"/>
</dbReference>
<feature type="transmembrane region" description="Helical" evidence="1">
    <location>
        <begin position="79"/>
        <end position="99"/>
    </location>
</feature>
<proteinExistence type="predicted"/>
<dbReference type="RefSeq" id="WP_106330382.1">
    <property type="nucleotide sequence ID" value="NZ_BOMO01000145.1"/>
</dbReference>
<reference evidence="2 3" key="1">
    <citation type="submission" date="2018-03" db="EMBL/GenBank/DDBJ databases">
        <title>Genomic Encyclopedia of Archaeal and Bacterial Type Strains, Phase II (KMG-II): from individual species to whole genera.</title>
        <authorList>
            <person name="Goeker M."/>
        </authorList>
    </citation>
    <scope>NUCLEOTIDE SEQUENCE [LARGE SCALE GENOMIC DNA]</scope>
    <source>
        <strain evidence="2 3">DSM 43146</strain>
    </source>
</reference>
<feature type="transmembrane region" description="Helical" evidence="1">
    <location>
        <begin position="24"/>
        <end position="43"/>
    </location>
</feature>
<accession>A0A2T0JR72</accession>
<keyword evidence="1" id="KW-1133">Transmembrane helix</keyword>
<feature type="transmembrane region" description="Helical" evidence="1">
    <location>
        <begin position="55"/>
        <end position="72"/>
    </location>
</feature>
<dbReference type="EMBL" id="PVMZ01000034">
    <property type="protein sequence ID" value="PRX10124.1"/>
    <property type="molecule type" value="Genomic_DNA"/>
</dbReference>
<keyword evidence="3" id="KW-1185">Reference proteome</keyword>
<organism evidence="2 3">
    <name type="scientific">Actinoplanes italicus</name>
    <dbReference type="NCBI Taxonomy" id="113567"/>
    <lineage>
        <taxon>Bacteria</taxon>
        <taxon>Bacillati</taxon>
        <taxon>Actinomycetota</taxon>
        <taxon>Actinomycetes</taxon>
        <taxon>Micromonosporales</taxon>
        <taxon>Micromonosporaceae</taxon>
        <taxon>Actinoplanes</taxon>
    </lineage>
</organism>
<dbReference type="AlphaFoldDB" id="A0A2T0JR72"/>
<comment type="caution">
    <text evidence="2">The sequence shown here is derived from an EMBL/GenBank/DDBJ whole genome shotgun (WGS) entry which is preliminary data.</text>
</comment>
<evidence type="ECO:0000313" key="3">
    <source>
        <dbReference type="Proteomes" id="UP000239415"/>
    </source>
</evidence>
<evidence type="ECO:0000313" key="2">
    <source>
        <dbReference type="EMBL" id="PRX10124.1"/>
    </source>
</evidence>
<name>A0A2T0JR72_9ACTN</name>
<keyword evidence="1" id="KW-0472">Membrane</keyword>
<feature type="transmembrane region" description="Helical" evidence="1">
    <location>
        <begin position="105"/>
        <end position="124"/>
    </location>
</feature>
<evidence type="ECO:0000256" key="1">
    <source>
        <dbReference type="SAM" id="Phobius"/>
    </source>
</evidence>